<dbReference type="GO" id="GO:0003700">
    <property type="term" value="F:DNA-binding transcription factor activity"/>
    <property type="evidence" value="ECO:0007669"/>
    <property type="project" value="InterPro"/>
</dbReference>
<evidence type="ECO:0000313" key="10">
    <source>
        <dbReference type="EMBL" id="KAF9326466.1"/>
    </source>
</evidence>
<sequence length="697" mass="78216">MNYNTGLPDANVEQMSNAELFQYLFKAELDSDMIPTDILIKDEAVASTSSTPISSSTFTQDNQSSSSSLSPASSFSSFSTSCSPASASLSYSPPAPPPYQQLNQTQVLDLFTNNSVATYPTLLPSTSFSYRQLSADMPPSMPTIATLAPASPVEQPQFQQRTQFLNLASAPVPVPASAQQEQMSVWLQRFQQLQQIHHAQQHQLLSSTLFESESGKNSSNRSASPDSLPSPSSSSSSSSGNKDKAIYPSPPMKDDMSMDSDSDSGPSHQDGSDPLKPSPSELKKMTSKERRQLRNKLSARNFRVRRKEYIGTLENQVKEARREAAELQKRLAQSELNCQFLRQELETARLSQTLFNDGRMSKEHANLLASLLNPNAESFPTPSSGIPPLMQNQHQQQQKELMESIHSNNMTILNGSLSMQGSTSTLSTSTSTEDAQGVMQPFVPFDGNWDVIVNRAVLPDPNMDPKEAKAKEDVYHKLLARYEAARTEAELDEQMRTELKAFNEQKLAQTYIVMPKEESMFSAAVDKTGQNSLLMQTMVYMMMVHLTRSLFEAATLSKDQLVSVYQTMDGPLRSKMMDKGHQERPQCKFSEWREAWIKKCWPSFYNNRRRVCELLKNGPCHYAQQREVDVVETVRKMEEGVKGKTVEYSPFCLWIKSCIPDWMKCPDMLERERVERLAMARDIVRSTEGTEVSISLH</sequence>
<feature type="region of interest" description="Disordered" evidence="8">
    <location>
        <begin position="50"/>
        <end position="71"/>
    </location>
</feature>
<evidence type="ECO:0000256" key="8">
    <source>
        <dbReference type="SAM" id="MobiDB-lite"/>
    </source>
</evidence>
<dbReference type="InterPro" id="IPR004827">
    <property type="entry name" value="bZIP"/>
</dbReference>
<reference evidence="10" key="1">
    <citation type="journal article" date="2020" name="Fungal Divers.">
        <title>Resolving the Mortierellaceae phylogeny through synthesis of multi-gene phylogenetics and phylogenomics.</title>
        <authorList>
            <person name="Vandepol N."/>
            <person name="Liber J."/>
            <person name="Desiro A."/>
            <person name="Na H."/>
            <person name="Kennedy M."/>
            <person name="Barry K."/>
            <person name="Grigoriev I.V."/>
            <person name="Miller A.N."/>
            <person name="O'Donnell K."/>
            <person name="Stajich J.E."/>
            <person name="Bonito G."/>
        </authorList>
    </citation>
    <scope>NUCLEOTIDE SEQUENCE</scope>
    <source>
        <strain evidence="10">NVP1</strain>
    </source>
</reference>
<keyword evidence="5" id="KW-0804">Transcription</keyword>
<evidence type="ECO:0000313" key="11">
    <source>
        <dbReference type="Proteomes" id="UP000696485"/>
    </source>
</evidence>
<evidence type="ECO:0000256" key="5">
    <source>
        <dbReference type="ARBA" id="ARBA00023163"/>
    </source>
</evidence>
<keyword evidence="7" id="KW-0175">Coiled coil</keyword>
<feature type="coiled-coil region" evidence="7">
    <location>
        <begin position="310"/>
        <end position="351"/>
    </location>
</feature>
<dbReference type="SUPFAM" id="SSF57959">
    <property type="entry name" value="Leucine zipper domain"/>
    <property type="match status" value="1"/>
</dbReference>
<evidence type="ECO:0000259" key="9">
    <source>
        <dbReference type="PROSITE" id="PS50217"/>
    </source>
</evidence>
<feature type="domain" description="BZIP" evidence="9">
    <location>
        <begin position="285"/>
        <end position="348"/>
    </location>
</feature>
<dbReference type="GO" id="GO:0005634">
    <property type="term" value="C:nucleus"/>
    <property type="evidence" value="ECO:0007669"/>
    <property type="project" value="UniProtKB-SubCell"/>
</dbReference>
<keyword evidence="6" id="KW-0539">Nucleus</keyword>
<protein>
    <recommendedName>
        <fullName evidence="9">BZIP domain-containing protein</fullName>
    </recommendedName>
</protein>
<dbReference type="Gene3D" id="1.20.5.170">
    <property type="match status" value="1"/>
</dbReference>
<comment type="similarity">
    <text evidence="2">Belongs to the bZIP family.</text>
</comment>
<evidence type="ECO:0000256" key="2">
    <source>
        <dbReference type="ARBA" id="ARBA00007163"/>
    </source>
</evidence>
<dbReference type="PANTHER" id="PTHR47416:SF8">
    <property type="entry name" value="BASIC-LEUCINE ZIPPER TRANSCRIPTION FACTOR E-RELATED"/>
    <property type="match status" value="1"/>
</dbReference>
<dbReference type="PROSITE" id="PS50217">
    <property type="entry name" value="BZIP"/>
    <property type="match status" value="1"/>
</dbReference>
<dbReference type="CDD" id="cd14810">
    <property type="entry name" value="bZIP_u1"/>
    <property type="match status" value="1"/>
</dbReference>
<accession>A0A9P5VIY9</accession>
<dbReference type="EMBL" id="JAAAUY010000779">
    <property type="protein sequence ID" value="KAF9326466.1"/>
    <property type="molecule type" value="Genomic_DNA"/>
</dbReference>
<keyword evidence="11" id="KW-1185">Reference proteome</keyword>
<dbReference type="PROSITE" id="PS00036">
    <property type="entry name" value="BZIP_BASIC"/>
    <property type="match status" value="1"/>
</dbReference>
<dbReference type="GO" id="GO:0003677">
    <property type="term" value="F:DNA binding"/>
    <property type="evidence" value="ECO:0007669"/>
    <property type="project" value="UniProtKB-KW"/>
</dbReference>
<dbReference type="AlphaFoldDB" id="A0A9P5VIY9"/>
<evidence type="ECO:0000256" key="7">
    <source>
        <dbReference type="SAM" id="Coils"/>
    </source>
</evidence>
<gene>
    <name evidence="10" type="ORF">BG006_010103</name>
</gene>
<keyword evidence="4" id="KW-0238">DNA-binding</keyword>
<feature type="compositionally biased region" description="Basic and acidic residues" evidence="8">
    <location>
        <begin position="281"/>
        <end position="292"/>
    </location>
</feature>
<feature type="region of interest" description="Disordered" evidence="8">
    <location>
        <begin position="210"/>
        <end position="299"/>
    </location>
</feature>
<proteinExistence type="inferred from homology"/>
<organism evidence="10 11">
    <name type="scientific">Podila minutissima</name>
    <dbReference type="NCBI Taxonomy" id="64525"/>
    <lineage>
        <taxon>Eukaryota</taxon>
        <taxon>Fungi</taxon>
        <taxon>Fungi incertae sedis</taxon>
        <taxon>Mucoromycota</taxon>
        <taxon>Mortierellomycotina</taxon>
        <taxon>Mortierellomycetes</taxon>
        <taxon>Mortierellales</taxon>
        <taxon>Mortierellaceae</taxon>
        <taxon>Podila</taxon>
    </lineage>
</organism>
<dbReference type="SMART" id="SM00338">
    <property type="entry name" value="BRLZ"/>
    <property type="match status" value="1"/>
</dbReference>
<feature type="compositionally biased region" description="Low complexity" evidence="8">
    <location>
        <begin position="222"/>
        <end position="239"/>
    </location>
</feature>
<dbReference type="PANTHER" id="PTHR47416">
    <property type="entry name" value="BASIC-LEUCINE ZIPPER TRANSCRIPTION FACTOR F-RELATED"/>
    <property type="match status" value="1"/>
</dbReference>
<dbReference type="InterPro" id="IPR046347">
    <property type="entry name" value="bZIP_sf"/>
</dbReference>
<evidence type="ECO:0000256" key="4">
    <source>
        <dbReference type="ARBA" id="ARBA00023125"/>
    </source>
</evidence>
<dbReference type="Pfam" id="PF00170">
    <property type="entry name" value="bZIP_1"/>
    <property type="match status" value="1"/>
</dbReference>
<evidence type="ECO:0000256" key="3">
    <source>
        <dbReference type="ARBA" id="ARBA00023015"/>
    </source>
</evidence>
<evidence type="ECO:0000256" key="1">
    <source>
        <dbReference type="ARBA" id="ARBA00004123"/>
    </source>
</evidence>
<dbReference type="Proteomes" id="UP000696485">
    <property type="component" value="Unassembled WGS sequence"/>
</dbReference>
<feature type="compositionally biased region" description="Polar residues" evidence="8">
    <location>
        <begin position="210"/>
        <end position="221"/>
    </location>
</feature>
<comment type="caution">
    <text evidence="10">The sequence shown here is derived from an EMBL/GenBank/DDBJ whole genome shotgun (WGS) entry which is preliminary data.</text>
</comment>
<name>A0A9P5VIY9_9FUNG</name>
<keyword evidence="3" id="KW-0805">Transcription regulation</keyword>
<comment type="subcellular location">
    <subcellularLocation>
        <location evidence="1">Nucleus</location>
    </subcellularLocation>
</comment>
<evidence type="ECO:0000256" key="6">
    <source>
        <dbReference type="ARBA" id="ARBA00023242"/>
    </source>
</evidence>